<keyword evidence="9" id="KW-0472">Membrane</keyword>
<dbReference type="CDD" id="cd11041">
    <property type="entry name" value="CYP503A1-like"/>
    <property type="match status" value="1"/>
</dbReference>
<evidence type="ECO:0000256" key="5">
    <source>
        <dbReference type="ARBA" id="ARBA00023002"/>
    </source>
</evidence>
<comment type="cofactor">
    <cofactor evidence="1 8">
        <name>heme</name>
        <dbReference type="ChEBI" id="CHEBI:30413"/>
    </cofactor>
</comment>
<dbReference type="PANTHER" id="PTHR46206">
    <property type="entry name" value="CYTOCHROME P450"/>
    <property type="match status" value="1"/>
</dbReference>
<sequence length="547" mass="61604">MDYELFSRPAILAPAVLALSYIIYQIFFKPSPISKLKLPIVGARPGDWFPYSQAKWRNFVNFRSAALEADRLSREANPSNPHQAVFLPVLGYIPNLVQLPRSEIQFLIDQPDPILNMHDQVLDTLQLDYVLSDPHLVHQPLHHKIITTTLTSQIGNLVPDVADETAWAFNHVWDVASGQSKDVVVYDTLRRVISGVTNRVFLGTPLCRDEELLDIGLSYANLMPITGQVLAWFSGPIKSIISVFLTLPLKVKYRRFCKLLRPEVKRRLAEYDARQADPEKPTLPKRNDFLEWCINQAKPSGDPYLYSPDTLAGRIILVNFAGIHTTSFAITHALLDLVYSPNKDQIIAELREEIEACLEKYGEPEPGKRKKWNKASLNAMHKLDSLLRESARLNSLVTIGLARKVAAKDGLVTPHSKIRLPKGTVVVVPAYPVMRDGEKYPAPEEFRPFRFSDLRADESKEYVKRAGKAFATTGGDYLAFGHGRNACPGRFFVSNELKIVLGWIVLNYELEGVDGQVGRPENKWYGVNVVPDFGARIRISRRDNVGG</sequence>
<gene>
    <name evidence="10" type="ORF">QBC37DRAFT_435749</name>
</gene>
<evidence type="ECO:0000256" key="9">
    <source>
        <dbReference type="SAM" id="Phobius"/>
    </source>
</evidence>
<dbReference type="GO" id="GO:0020037">
    <property type="term" value="F:heme binding"/>
    <property type="evidence" value="ECO:0007669"/>
    <property type="project" value="InterPro"/>
</dbReference>
<dbReference type="Proteomes" id="UP001301769">
    <property type="component" value="Unassembled WGS sequence"/>
</dbReference>
<keyword evidence="11" id="KW-1185">Reference proteome</keyword>
<dbReference type="InterPro" id="IPR002403">
    <property type="entry name" value="Cyt_P450_E_grp-IV"/>
</dbReference>
<evidence type="ECO:0000256" key="4">
    <source>
        <dbReference type="ARBA" id="ARBA00022723"/>
    </source>
</evidence>
<keyword evidence="4 8" id="KW-0479">Metal-binding</keyword>
<feature type="binding site" description="axial binding residue" evidence="8">
    <location>
        <position position="487"/>
    </location>
    <ligand>
        <name>heme</name>
        <dbReference type="ChEBI" id="CHEBI:30413"/>
    </ligand>
    <ligandPart>
        <name>Fe</name>
        <dbReference type="ChEBI" id="CHEBI:18248"/>
    </ligandPart>
</feature>
<comment type="similarity">
    <text evidence="2">Belongs to the cytochrome P450 family.</text>
</comment>
<reference evidence="10" key="2">
    <citation type="submission" date="2023-05" db="EMBL/GenBank/DDBJ databases">
        <authorList>
            <consortium name="Lawrence Berkeley National Laboratory"/>
            <person name="Steindorff A."/>
            <person name="Hensen N."/>
            <person name="Bonometti L."/>
            <person name="Westerberg I."/>
            <person name="Brannstrom I.O."/>
            <person name="Guillou S."/>
            <person name="Cros-Aarteil S."/>
            <person name="Calhoun S."/>
            <person name="Haridas S."/>
            <person name="Kuo A."/>
            <person name="Mondo S."/>
            <person name="Pangilinan J."/>
            <person name="Riley R."/>
            <person name="Labutti K."/>
            <person name="Andreopoulos B."/>
            <person name="Lipzen A."/>
            <person name="Chen C."/>
            <person name="Yanf M."/>
            <person name="Daum C."/>
            <person name="Ng V."/>
            <person name="Clum A."/>
            <person name="Ohm R."/>
            <person name="Martin F."/>
            <person name="Silar P."/>
            <person name="Natvig D."/>
            <person name="Lalanne C."/>
            <person name="Gautier V."/>
            <person name="Ament-Velasquez S.L."/>
            <person name="Kruys A."/>
            <person name="Hutchinson M.I."/>
            <person name="Powell A.J."/>
            <person name="Barry K."/>
            <person name="Miller A.N."/>
            <person name="Grigoriev I.V."/>
            <person name="Debuchy R."/>
            <person name="Gladieux P."/>
            <person name="Thoren M.H."/>
            <person name="Johannesson H."/>
        </authorList>
    </citation>
    <scope>NUCLEOTIDE SEQUENCE</scope>
    <source>
        <strain evidence="10">PSN293</strain>
    </source>
</reference>
<dbReference type="AlphaFoldDB" id="A0AAN6XS53"/>
<accession>A0AAN6XS53</accession>
<evidence type="ECO:0000256" key="2">
    <source>
        <dbReference type="ARBA" id="ARBA00010617"/>
    </source>
</evidence>
<evidence type="ECO:0000256" key="1">
    <source>
        <dbReference type="ARBA" id="ARBA00001971"/>
    </source>
</evidence>
<dbReference type="Gene3D" id="1.10.630.10">
    <property type="entry name" value="Cytochrome P450"/>
    <property type="match status" value="1"/>
</dbReference>
<dbReference type="Pfam" id="PF00067">
    <property type="entry name" value="p450"/>
    <property type="match status" value="1"/>
</dbReference>
<reference evidence="10" key="1">
    <citation type="journal article" date="2023" name="Mol. Phylogenet. Evol.">
        <title>Genome-scale phylogeny and comparative genomics of the fungal order Sordariales.</title>
        <authorList>
            <person name="Hensen N."/>
            <person name="Bonometti L."/>
            <person name="Westerberg I."/>
            <person name="Brannstrom I.O."/>
            <person name="Guillou S."/>
            <person name="Cros-Aarteil S."/>
            <person name="Calhoun S."/>
            <person name="Haridas S."/>
            <person name="Kuo A."/>
            <person name="Mondo S."/>
            <person name="Pangilinan J."/>
            <person name="Riley R."/>
            <person name="LaButti K."/>
            <person name="Andreopoulos B."/>
            <person name="Lipzen A."/>
            <person name="Chen C."/>
            <person name="Yan M."/>
            <person name="Daum C."/>
            <person name="Ng V."/>
            <person name="Clum A."/>
            <person name="Steindorff A."/>
            <person name="Ohm R.A."/>
            <person name="Martin F."/>
            <person name="Silar P."/>
            <person name="Natvig D.O."/>
            <person name="Lalanne C."/>
            <person name="Gautier V."/>
            <person name="Ament-Velasquez S.L."/>
            <person name="Kruys A."/>
            <person name="Hutchinson M.I."/>
            <person name="Powell A.J."/>
            <person name="Barry K."/>
            <person name="Miller A.N."/>
            <person name="Grigoriev I.V."/>
            <person name="Debuchy R."/>
            <person name="Gladieux P."/>
            <person name="Hiltunen Thoren M."/>
            <person name="Johannesson H."/>
        </authorList>
    </citation>
    <scope>NUCLEOTIDE SEQUENCE</scope>
    <source>
        <strain evidence="10">PSN293</strain>
    </source>
</reference>
<dbReference type="InterPro" id="IPR001128">
    <property type="entry name" value="Cyt_P450"/>
</dbReference>
<evidence type="ECO:0000313" key="11">
    <source>
        <dbReference type="Proteomes" id="UP001301769"/>
    </source>
</evidence>
<dbReference type="GO" id="GO:0005506">
    <property type="term" value="F:iron ion binding"/>
    <property type="evidence" value="ECO:0007669"/>
    <property type="project" value="InterPro"/>
</dbReference>
<dbReference type="GO" id="GO:0016705">
    <property type="term" value="F:oxidoreductase activity, acting on paired donors, with incorporation or reduction of molecular oxygen"/>
    <property type="evidence" value="ECO:0007669"/>
    <property type="project" value="InterPro"/>
</dbReference>
<organism evidence="10 11">
    <name type="scientific">Rhypophila decipiens</name>
    <dbReference type="NCBI Taxonomy" id="261697"/>
    <lineage>
        <taxon>Eukaryota</taxon>
        <taxon>Fungi</taxon>
        <taxon>Dikarya</taxon>
        <taxon>Ascomycota</taxon>
        <taxon>Pezizomycotina</taxon>
        <taxon>Sordariomycetes</taxon>
        <taxon>Sordariomycetidae</taxon>
        <taxon>Sordariales</taxon>
        <taxon>Naviculisporaceae</taxon>
        <taxon>Rhypophila</taxon>
    </lineage>
</organism>
<keyword evidence="7" id="KW-0503">Monooxygenase</keyword>
<dbReference type="PRINTS" id="PR00465">
    <property type="entry name" value="EP450IV"/>
</dbReference>
<proteinExistence type="inferred from homology"/>
<evidence type="ECO:0000256" key="8">
    <source>
        <dbReference type="PIRSR" id="PIRSR602403-1"/>
    </source>
</evidence>
<protein>
    <submittedName>
        <fullName evidence="10">Cytochrome P450</fullName>
    </submittedName>
</protein>
<dbReference type="PRINTS" id="PR00385">
    <property type="entry name" value="P450"/>
</dbReference>
<dbReference type="SUPFAM" id="SSF48264">
    <property type="entry name" value="Cytochrome P450"/>
    <property type="match status" value="1"/>
</dbReference>
<feature type="transmembrane region" description="Helical" evidence="9">
    <location>
        <begin position="6"/>
        <end position="27"/>
    </location>
</feature>
<keyword evidence="9" id="KW-1133">Transmembrane helix</keyword>
<dbReference type="EMBL" id="MU858620">
    <property type="protein sequence ID" value="KAK4205923.1"/>
    <property type="molecule type" value="Genomic_DNA"/>
</dbReference>
<comment type="caution">
    <text evidence="10">The sequence shown here is derived from an EMBL/GenBank/DDBJ whole genome shotgun (WGS) entry which is preliminary data.</text>
</comment>
<keyword evidence="6 8" id="KW-0408">Iron</keyword>
<keyword evidence="3 8" id="KW-0349">Heme</keyword>
<evidence type="ECO:0000313" key="10">
    <source>
        <dbReference type="EMBL" id="KAK4205923.1"/>
    </source>
</evidence>
<evidence type="ECO:0000256" key="7">
    <source>
        <dbReference type="ARBA" id="ARBA00023033"/>
    </source>
</evidence>
<keyword evidence="9" id="KW-0812">Transmembrane</keyword>
<dbReference type="PANTHER" id="PTHR46206:SF1">
    <property type="entry name" value="P450, PUTATIVE (EUROFUNG)-RELATED"/>
    <property type="match status" value="1"/>
</dbReference>
<dbReference type="InterPro" id="IPR036396">
    <property type="entry name" value="Cyt_P450_sf"/>
</dbReference>
<name>A0AAN6XS53_9PEZI</name>
<dbReference type="GO" id="GO:0004497">
    <property type="term" value="F:monooxygenase activity"/>
    <property type="evidence" value="ECO:0007669"/>
    <property type="project" value="UniProtKB-KW"/>
</dbReference>
<keyword evidence="5" id="KW-0560">Oxidoreductase</keyword>
<evidence type="ECO:0000256" key="6">
    <source>
        <dbReference type="ARBA" id="ARBA00023004"/>
    </source>
</evidence>
<evidence type="ECO:0000256" key="3">
    <source>
        <dbReference type="ARBA" id="ARBA00022617"/>
    </source>
</evidence>